<reference evidence="4" key="1">
    <citation type="submission" date="2023-03" db="EMBL/GenBank/DDBJ databases">
        <title>Mating type loci evolution in Malassezia.</title>
        <authorList>
            <person name="Coelho M.A."/>
        </authorList>
    </citation>
    <scope>NUCLEOTIDE SEQUENCE</scope>
    <source>
        <strain evidence="4">CBS 11721</strain>
    </source>
</reference>
<keyword evidence="5" id="KW-1185">Reference proteome</keyword>
<dbReference type="SUPFAM" id="SSF55724">
    <property type="entry name" value="Mog1p/PsbP-like"/>
    <property type="match status" value="1"/>
</dbReference>
<evidence type="ECO:0000256" key="3">
    <source>
        <dbReference type="ARBA" id="ARBA00022927"/>
    </source>
</evidence>
<dbReference type="PANTHER" id="PTHR15837:SF0">
    <property type="entry name" value="RAN GUANINE NUCLEOTIDE RELEASE FACTOR"/>
    <property type="match status" value="1"/>
</dbReference>
<dbReference type="Proteomes" id="UP001219933">
    <property type="component" value="Chromosome 2"/>
</dbReference>
<dbReference type="EMBL" id="CP119878">
    <property type="protein sequence ID" value="WFD34340.1"/>
    <property type="molecule type" value="Genomic_DNA"/>
</dbReference>
<dbReference type="PANTHER" id="PTHR15837">
    <property type="entry name" value="RAN GUANINE NUCLEOTIDE RELEASE FACTOR"/>
    <property type="match status" value="1"/>
</dbReference>
<name>A0AAF0ESD7_9BASI</name>
<protein>
    <recommendedName>
        <fullName evidence="6">Ran guanine nucleotide release factor</fullName>
    </recommendedName>
</protein>
<accession>A0AAF0ESD7</accession>
<gene>
    <name evidence="4" type="ORF">MCUN1_001179</name>
</gene>
<evidence type="ECO:0000313" key="5">
    <source>
        <dbReference type="Proteomes" id="UP001219933"/>
    </source>
</evidence>
<comment type="similarity">
    <text evidence="1">Belongs to the MOG1 family.</text>
</comment>
<dbReference type="GO" id="GO:0031267">
    <property type="term" value="F:small GTPase binding"/>
    <property type="evidence" value="ECO:0007669"/>
    <property type="project" value="TreeGrafter"/>
</dbReference>
<keyword evidence="3" id="KW-0653">Protein transport</keyword>
<dbReference type="Pfam" id="PF04603">
    <property type="entry name" value="Mog1"/>
    <property type="match status" value="1"/>
</dbReference>
<dbReference type="GO" id="GO:0006606">
    <property type="term" value="P:protein import into nucleus"/>
    <property type="evidence" value="ECO:0007669"/>
    <property type="project" value="TreeGrafter"/>
</dbReference>
<dbReference type="InterPro" id="IPR016123">
    <property type="entry name" value="Mog1/PsbP_a/b/a-sand"/>
</dbReference>
<keyword evidence="2" id="KW-0813">Transport</keyword>
<dbReference type="AlphaFoldDB" id="A0AAF0ESD7"/>
<evidence type="ECO:0000256" key="2">
    <source>
        <dbReference type="ARBA" id="ARBA00022448"/>
    </source>
</evidence>
<evidence type="ECO:0000313" key="4">
    <source>
        <dbReference type="EMBL" id="WFD34340.1"/>
    </source>
</evidence>
<dbReference type="GO" id="GO:0005085">
    <property type="term" value="F:guanyl-nucleotide exchange factor activity"/>
    <property type="evidence" value="ECO:0007669"/>
    <property type="project" value="TreeGrafter"/>
</dbReference>
<sequence length="170" mass="18082">MTTYDLFGGAVTVAAPAGLIDASNFRQVPDTQEVLLSPDSDISLIVEILQQVGEGATQAALDAAVRYHFDSLAHDNDAKQSHIDWVEAQDGGDGESTHPALLGGTQRVCKFGKEALEDTVYVWVAVVRVPSKGIDVVLSVNSPNAPRDGDAIFRTAAKSLRIIDYGLFAA</sequence>
<dbReference type="InterPro" id="IPR007681">
    <property type="entry name" value="Mog1"/>
</dbReference>
<proteinExistence type="inferred from homology"/>
<evidence type="ECO:0008006" key="6">
    <source>
        <dbReference type="Google" id="ProtNLM"/>
    </source>
</evidence>
<organism evidence="4 5">
    <name type="scientific">Malassezia cuniculi</name>
    <dbReference type="NCBI Taxonomy" id="948313"/>
    <lineage>
        <taxon>Eukaryota</taxon>
        <taxon>Fungi</taxon>
        <taxon>Dikarya</taxon>
        <taxon>Basidiomycota</taxon>
        <taxon>Ustilaginomycotina</taxon>
        <taxon>Malasseziomycetes</taxon>
        <taxon>Malasseziales</taxon>
        <taxon>Malasseziaceae</taxon>
        <taxon>Malassezia</taxon>
    </lineage>
</organism>
<dbReference type="GO" id="GO:0005634">
    <property type="term" value="C:nucleus"/>
    <property type="evidence" value="ECO:0007669"/>
    <property type="project" value="TreeGrafter"/>
</dbReference>
<evidence type="ECO:0000256" key="1">
    <source>
        <dbReference type="ARBA" id="ARBA00010307"/>
    </source>
</evidence>
<dbReference type="Gene3D" id="3.40.1000.10">
    <property type="entry name" value="Mog1/PsbP, alpha/beta/alpha sandwich"/>
    <property type="match status" value="1"/>
</dbReference>